<dbReference type="OrthoDB" id="3677745at2"/>
<accession>A0A100VZD5</accession>
<dbReference type="Proteomes" id="UP000069620">
    <property type="component" value="Unassembled WGS sequence"/>
</dbReference>
<dbReference type="AlphaFoldDB" id="A0A100VZD5"/>
<dbReference type="RefSeq" id="WP_062829242.1">
    <property type="nucleotide sequence ID" value="NZ_BCSX01000024.1"/>
</dbReference>
<sequence length="81" mass="9276">MSRAEGGGREYWRLNRIADDSLGYLLIYSKLYPDIAERLATMARLCEKAGRSADFASFTAQIRQDYRKRSALTNALDARRL</sequence>
<evidence type="ECO:0000313" key="2">
    <source>
        <dbReference type="Proteomes" id="UP000069620"/>
    </source>
</evidence>
<gene>
    <name evidence="1" type="ORF">RMCB_2802</name>
</gene>
<keyword evidence="2" id="KW-1185">Reference proteome</keyword>
<protein>
    <submittedName>
        <fullName evidence="1">Zinc finger, SWIM domain protein</fullName>
    </submittedName>
</protein>
<reference evidence="2" key="1">
    <citation type="journal article" date="2016" name="Genome Announc.">
        <title>Draft Genome Sequences of Five Rapidly Growing Mycobacterium Species, M. thermoresistibile, M. fortuitum subsp. acetamidolyticum, M. canariasense, M. brisbanense, and M. novocastrense.</title>
        <authorList>
            <person name="Katahira K."/>
            <person name="Ogura Y."/>
            <person name="Gotoh Y."/>
            <person name="Hayashi T."/>
        </authorList>
    </citation>
    <scope>NUCLEOTIDE SEQUENCE [LARGE SCALE GENOMIC DNA]</scope>
    <source>
        <strain evidence="2">JCM15654</strain>
    </source>
</reference>
<reference evidence="2" key="2">
    <citation type="submission" date="2016-02" db="EMBL/GenBank/DDBJ databases">
        <title>Draft genome sequence of five rapidly growing Mycobacterium species.</title>
        <authorList>
            <person name="Katahira K."/>
            <person name="Gotou Y."/>
            <person name="Iida K."/>
            <person name="Ogura Y."/>
            <person name="Hayashi T."/>
        </authorList>
    </citation>
    <scope>NUCLEOTIDE SEQUENCE [LARGE SCALE GENOMIC DNA]</scope>
    <source>
        <strain evidence="2">JCM15654</strain>
    </source>
</reference>
<proteinExistence type="predicted"/>
<comment type="caution">
    <text evidence="1">The sequence shown here is derived from an EMBL/GenBank/DDBJ whole genome shotgun (WGS) entry which is preliminary data.</text>
</comment>
<name>A0A100VZD5_9MYCO</name>
<evidence type="ECO:0000313" key="1">
    <source>
        <dbReference type="EMBL" id="GAS88706.1"/>
    </source>
</evidence>
<organism evidence="1 2">
    <name type="scientific">Mycolicibacterium brisbanense</name>
    <dbReference type="NCBI Taxonomy" id="146020"/>
    <lineage>
        <taxon>Bacteria</taxon>
        <taxon>Bacillati</taxon>
        <taxon>Actinomycetota</taxon>
        <taxon>Actinomycetes</taxon>
        <taxon>Mycobacteriales</taxon>
        <taxon>Mycobacteriaceae</taxon>
        <taxon>Mycolicibacterium</taxon>
    </lineage>
</organism>
<dbReference type="EMBL" id="BCSX01000024">
    <property type="protein sequence ID" value="GAS88706.1"/>
    <property type="molecule type" value="Genomic_DNA"/>
</dbReference>